<reference evidence="1" key="2">
    <citation type="submission" date="2020-07" db="EMBL/GenBank/DDBJ databases">
        <authorList>
            <person name="Vera ALvarez R."/>
            <person name="Arias-Moreno D.M."/>
            <person name="Jimenez-Jacinto V."/>
            <person name="Jimenez-Bremont J.F."/>
            <person name="Swaminathan K."/>
            <person name="Moose S.P."/>
            <person name="Guerrero-Gonzalez M.L."/>
            <person name="Marino-Ramirez L."/>
            <person name="Landsman D."/>
            <person name="Rodriguez-Kessler M."/>
            <person name="Delgado-Sanchez P."/>
        </authorList>
    </citation>
    <scope>NUCLEOTIDE SEQUENCE</scope>
    <source>
        <tissue evidence="1">Cladode</tissue>
    </source>
</reference>
<name>A0A7C9EB97_OPUST</name>
<proteinExistence type="predicted"/>
<accession>A0A7C9EB97</accession>
<dbReference type="AlphaFoldDB" id="A0A7C9EB97"/>
<dbReference type="EMBL" id="GISG01210664">
    <property type="protein sequence ID" value="MBA4661066.1"/>
    <property type="molecule type" value="Transcribed_RNA"/>
</dbReference>
<reference evidence="1" key="1">
    <citation type="journal article" date="2013" name="J. Plant Res.">
        <title>Effect of fungi and light on seed germination of three Opuntia species from semiarid lands of central Mexico.</title>
        <authorList>
            <person name="Delgado-Sanchez P."/>
            <person name="Jimenez-Bremont J.F."/>
            <person name="Guerrero-Gonzalez Mde L."/>
            <person name="Flores J."/>
        </authorList>
    </citation>
    <scope>NUCLEOTIDE SEQUENCE</scope>
    <source>
        <tissue evidence="1">Cladode</tissue>
    </source>
</reference>
<sequence>MTVRLFKIFSCGVSRVSIEQGGVELVMRLRCRGSETFLSLSHVPIFRSSDPGMGPTLLGLYRTACGPGRWAGPSYAAGKAGASLCGARRGRAPRATVSTLAWRAPP</sequence>
<protein>
    <submittedName>
        <fullName evidence="1">Uncharacterized protein</fullName>
    </submittedName>
</protein>
<organism evidence="1">
    <name type="scientific">Opuntia streptacantha</name>
    <name type="common">Prickly pear cactus</name>
    <name type="synonym">Opuntia cardona</name>
    <dbReference type="NCBI Taxonomy" id="393608"/>
    <lineage>
        <taxon>Eukaryota</taxon>
        <taxon>Viridiplantae</taxon>
        <taxon>Streptophyta</taxon>
        <taxon>Embryophyta</taxon>
        <taxon>Tracheophyta</taxon>
        <taxon>Spermatophyta</taxon>
        <taxon>Magnoliopsida</taxon>
        <taxon>eudicotyledons</taxon>
        <taxon>Gunneridae</taxon>
        <taxon>Pentapetalae</taxon>
        <taxon>Caryophyllales</taxon>
        <taxon>Cactineae</taxon>
        <taxon>Cactaceae</taxon>
        <taxon>Opuntioideae</taxon>
        <taxon>Opuntia</taxon>
    </lineage>
</organism>
<evidence type="ECO:0000313" key="1">
    <source>
        <dbReference type="EMBL" id="MBA4661066.1"/>
    </source>
</evidence>